<dbReference type="PROSITE" id="PS50850">
    <property type="entry name" value="MFS"/>
    <property type="match status" value="1"/>
</dbReference>
<dbReference type="GO" id="GO:0022857">
    <property type="term" value="F:transmembrane transporter activity"/>
    <property type="evidence" value="ECO:0007669"/>
    <property type="project" value="InterPro"/>
</dbReference>
<dbReference type="PANTHER" id="PTHR23531:SF2">
    <property type="entry name" value="PERMEASE"/>
    <property type="match status" value="1"/>
</dbReference>
<evidence type="ECO:0000259" key="7">
    <source>
        <dbReference type="PROSITE" id="PS50850"/>
    </source>
</evidence>
<evidence type="ECO:0000256" key="6">
    <source>
        <dbReference type="SAM" id="Phobius"/>
    </source>
</evidence>
<dbReference type="InterPro" id="IPR020846">
    <property type="entry name" value="MFS_dom"/>
</dbReference>
<feature type="transmembrane region" description="Helical" evidence="6">
    <location>
        <begin position="46"/>
        <end position="66"/>
    </location>
</feature>
<dbReference type="STRING" id="199441.BkAM31D_08440"/>
<dbReference type="CDD" id="cd17489">
    <property type="entry name" value="MFS_YfcJ_like"/>
    <property type="match status" value="1"/>
</dbReference>
<protein>
    <submittedName>
        <fullName evidence="8">Major facilitator superfamily transporter</fullName>
    </submittedName>
</protein>
<dbReference type="InterPro" id="IPR011701">
    <property type="entry name" value="MFS"/>
</dbReference>
<feature type="domain" description="Major facilitator superfamily (MFS) profile" evidence="7">
    <location>
        <begin position="11"/>
        <end position="393"/>
    </location>
</feature>
<gene>
    <name evidence="8" type="ORF">BkAM31D_08440</name>
</gene>
<dbReference type="SUPFAM" id="SSF103473">
    <property type="entry name" value="MFS general substrate transporter"/>
    <property type="match status" value="1"/>
</dbReference>
<keyword evidence="4 6" id="KW-1133">Transmembrane helix</keyword>
<dbReference type="RefSeq" id="WP_066152292.1">
    <property type="nucleotide sequence ID" value="NZ_CP020814.1"/>
</dbReference>
<accession>A0A1X9M909</accession>
<dbReference type="GO" id="GO:0005886">
    <property type="term" value="C:plasma membrane"/>
    <property type="evidence" value="ECO:0007669"/>
    <property type="project" value="UniProtKB-SubCell"/>
</dbReference>
<dbReference type="Pfam" id="PF07690">
    <property type="entry name" value="MFS_1"/>
    <property type="match status" value="1"/>
</dbReference>
<keyword evidence="5 6" id="KW-0472">Membrane</keyword>
<dbReference type="InterPro" id="IPR036259">
    <property type="entry name" value="MFS_trans_sf"/>
</dbReference>
<feature type="transmembrane region" description="Helical" evidence="6">
    <location>
        <begin position="165"/>
        <end position="185"/>
    </location>
</feature>
<dbReference type="Gene3D" id="1.20.1250.20">
    <property type="entry name" value="MFS general substrate transporter like domains"/>
    <property type="match status" value="1"/>
</dbReference>
<feature type="transmembrane region" description="Helical" evidence="6">
    <location>
        <begin position="78"/>
        <end position="97"/>
    </location>
</feature>
<reference evidence="8 9" key="1">
    <citation type="submission" date="2017-04" db="EMBL/GenBank/DDBJ databases">
        <title>Bacillus krulwichiae AM31D Genome sequencing and assembly.</title>
        <authorList>
            <person name="Krulwich T.A."/>
            <person name="Anastor L."/>
            <person name="Ehrlich R."/>
            <person name="Ehrlich G.D."/>
            <person name="Janto B."/>
        </authorList>
    </citation>
    <scope>NUCLEOTIDE SEQUENCE [LARGE SCALE GENOMIC DNA]</scope>
    <source>
        <strain evidence="8 9">AM31D</strain>
    </source>
</reference>
<evidence type="ECO:0000256" key="5">
    <source>
        <dbReference type="ARBA" id="ARBA00023136"/>
    </source>
</evidence>
<feature type="transmembrane region" description="Helical" evidence="6">
    <location>
        <begin position="103"/>
        <end position="124"/>
    </location>
</feature>
<evidence type="ECO:0000256" key="1">
    <source>
        <dbReference type="ARBA" id="ARBA00004651"/>
    </source>
</evidence>
<sequence>MSKGESLWTKGFIIVTISSFLLFLNMQMLIVTTPVYLREHFQASDLMVGLVTSLFAIAAIVARMYVGRPSQMNKMRGLLFIGLCIALLATIGVYWSYAVIGILLLRMLYGVGFGVASTTLPTMASNLIPVKKMGEGMGYFGFSNTLALMIGPMFGLLLLTTYNMGTLLVAASTILVIIFPLMFVLNRAPSQRVHNRTIEPPGREVKNPFFLPKLLVPSILNVLMYSTYSGLISYLIFFGQERNIQGIGSFFLFASLAILLIRSFAGKVYDKKGPVAVLVPGALLMMIGLIILSFSTNLTVVILSAFVYGSGYGILQPSIQAWMINYVSKEERGLANGMFFNSLDLGVVSGAIILGVVASSFGYVAMYQISATFMFVFLVIFGISIFLERRRAKVTKTREIV</sequence>
<dbReference type="Proteomes" id="UP000193006">
    <property type="component" value="Chromosome"/>
</dbReference>
<dbReference type="KEGG" id="bkw:BkAM31D_08440"/>
<proteinExistence type="predicted"/>
<feature type="transmembrane region" description="Helical" evidence="6">
    <location>
        <begin position="364"/>
        <end position="387"/>
    </location>
</feature>
<dbReference type="PANTHER" id="PTHR23531">
    <property type="entry name" value="QUINOLENE RESISTANCE PROTEIN NORA"/>
    <property type="match status" value="1"/>
</dbReference>
<evidence type="ECO:0000256" key="4">
    <source>
        <dbReference type="ARBA" id="ARBA00022989"/>
    </source>
</evidence>
<evidence type="ECO:0000313" key="9">
    <source>
        <dbReference type="Proteomes" id="UP000193006"/>
    </source>
</evidence>
<name>A0A1X9M909_9BACI</name>
<keyword evidence="2" id="KW-0813">Transport</keyword>
<feature type="transmembrane region" description="Helical" evidence="6">
    <location>
        <begin position="214"/>
        <end position="237"/>
    </location>
</feature>
<feature type="transmembrane region" description="Helical" evidence="6">
    <location>
        <begin position="136"/>
        <end position="159"/>
    </location>
</feature>
<evidence type="ECO:0000256" key="3">
    <source>
        <dbReference type="ARBA" id="ARBA00022692"/>
    </source>
</evidence>
<dbReference type="AlphaFoldDB" id="A0A1X9M909"/>
<dbReference type="InterPro" id="IPR052714">
    <property type="entry name" value="MFS_Exporter"/>
</dbReference>
<comment type="subcellular location">
    <subcellularLocation>
        <location evidence="1">Cell membrane</location>
        <topology evidence="1">Multi-pass membrane protein</topology>
    </subcellularLocation>
</comment>
<feature type="transmembrane region" description="Helical" evidence="6">
    <location>
        <begin position="273"/>
        <end position="292"/>
    </location>
</feature>
<feature type="transmembrane region" description="Helical" evidence="6">
    <location>
        <begin position="243"/>
        <end position="261"/>
    </location>
</feature>
<evidence type="ECO:0000256" key="2">
    <source>
        <dbReference type="ARBA" id="ARBA00022448"/>
    </source>
</evidence>
<keyword evidence="9" id="KW-1185">Reference proteome</keyword>
<feature type="transmembrane region" description="Helical" evidence="6">
    <location>
        <begin position="7"/>
        <end position="26"/>
    </location>
</feature>
<dbReference type="EMBL" id="CP020814">
    <property type="protein sequence ID" value="ARK29888.1"/>
    <property type="molecule type" value="Genomic_DNA"/>
</dbReference>
<evidence type="ECO:0000313" key="8">
    <source>
        <dbReference type="EMBL" id="ARK29888.1"/>
    </source>
</evidence>
<keyword evidence="3 6" id="KW-0812">Transmembrane</keyword>
<feature type="transmembrane region" description="Helical" evidence="6">
    <location>
        <begin position="336"/>
        <end position="358"/>
    </location>
</feature>
<organism evidence="8 9">
    <name type="scientific">Halalkalibacter krulwichiae</name>
    <dbReference type="NCBI Taxonomy" id="199441"/>
    <lineage>
        <taxon>Bacteria</taxon>
        <taxon>Bacillati</taxon>
        <taxon>Bacillota</taxon>
        <taxon>Bacilli</taxon>
        <taxon>Bacillales</taxon>
        <taxon>Bacillaceae</taxon>
        <taxon>Halalkalibacter</taxon>
    </lineage>
</organism>